<dbReference type="SUPFAM" id="SSF53218">
    <property type="entry name" value="Molybdenum cofactor biosynthesis proteins"/>
    <property type="match status" value="1"/>
</dbReference>
<dbReference type="InterPro" id="IPR001453">
    <property type="entry name" value="MoaB/Mog_dom"/>
</dbReference>
<keyword evidence="17" id="KW-1185">Reference proteome</keyword>
<dbReference type="GO" id="GO:0005525">
    <property type="term" value="F:GTP binding"/>
    <property type="evidence" value="ECO:0007669"/>
    <property type="project" value="UniProtKB-UniRule"/>
</dbReference>
<dbReference type="GO" id="GO:0046872">
    <property type="term" value="F:metal ion binding"/>
    <property type="evidence" value="ECO:0007669"/>
    <property type="project" value="UniProtKB-KW"/>
</dbReference>
<dbReference type="Proteomes" id="UP000541535">
    <property type="component" value="Unassembled WGS sequence"/>
</dbReference>
<evidence type="ECO:0000256" key="4">
    <source>
        <dbReference type="ARBA" id="ARBA00010763"/>
    </source>
</evidence>
<feature type="binding site" evidence="12">
    <location>
        <position position="101"/>
    </location>
    <ligand>
        <name>Mg(2+)</name>
        <dbReference type="ChEBI" id="CHEBI:18420"/>
    </ligand>
</feature>
<keyword evidence="14" id="KW-0812">Transmembrane</keyword>
<comment type="catalytic activity">
    <reaction evidence="11">
        <text>adenylyl-molybdopterin + molybdate = Mo-molybdopterin + AMP + H(+)</text>
        <dbReference type="Rhea" id="RHEA:35047"/>
        <dbReference type="ChEBI" id="CHEBI:15378"/>
        <dbReference type="ChEBI" id="CHEBI:36264"/>
        <dbReference type="ChEBI" id="CHEBI:62727"/>
        <dbReference type="ChEBI" id="CHEBI:71302"/>
        <dbReference type="ChEBI" id="CHEBI:456215"/>
        <dbReference type="EC" id="2.10.1.1"/>
    </reaction>
</comment>
<dbReference type="InterPro" id="IPR036425">
    <property type="entry name" value="MoaB/Mog-like_dom_sf"/>
</dbReference>
<dbReference type="InterPro" id="IPR038987">
    <property type="entry name" value="MoeA-like"/>
</dbReference>
<dbReference type="InterPro" id="IPR036688">
    <property type="entry name" value="MoeA_C_domain_IV_sf"/>
</dbReference>
<dbReference type="EC" id="2.7.7.77" evidence="12"/>
<keyword evidence="8 12" id="KW-0460">Magnesium</keyword>
<evidence type="ECO:0000256" key="8">
    <source>
        <dbReference type="ARBA" id="ARBA00022842"/>
    </source>
</evidence>
<accession>A0A7W5FT33</accession>
<feature type="domain" description="MoaB/Mog" evidence="15">
    <location>
        <begin position="400"/>
        <end position="541"/>
    </location>
</feature>
<dbReference type="GO" id="GO:0005829">
    <property type="term" value="C:cytosol"/>
    <property type="evidence" value="ECO:0007669"/>
    <property type="project" value="TreeGrafter"/>
</dbReference>
<dbReference type="InterPro" id="IPR036135">
    <property type="entry name" value="MoeA_linker/N_sf"/>
</dbReference>
<evidence type="ECO:0000256" key="10">
    <source>
        <dbReference type="ARBA" id="ARBA00023150"/>
    </source>
</evidence>
<dbReference type="PANTHER" id="PTHR10192:SF5">
    <property type="entry name" value="GEPHYRIN"/>
    <property type="match status" value="1"/>
</dbReference>
<comment type="similarity">
    <text evidence="4">Belongs to the MoeA family.</text>
</comment>
<dbReference type="HAMAP" id="MF_00316">
    <property type="entry name" value="MobA"/>
    <property type="match status" value="1"/>
</dbReference>
<evidence type="ECO:0000256" key="7">
    <source>
        <dbReference type="ARBA" id="ARBA00022723"/>
    </source>
</evidence>
<dbReference type="UniPathway" id="UPA00344"/>
<dbReference type="Pfam" id="PF00994">
    <property type="entry name" value="MoCF_biosynth"/>
    <property type="match status" value="1"/>
</dbReference>
<comment type="function">
    <text evidence="12">Transfers a GMP moiety from GTP to Mo-molybdopterin (Mo-MPT) cofactor (Moco or molybdenum cofactor) to form Mo-molybdopterin guanine dinucleotide (Mo-MGD) cofactor.</text>
</comment>
<evidence type="ECO:0000256" key="1">
    <source>
        <dbReference type="ARBA" id="ARBA00001946"/>
    </source>
</evidence>
<comment type="caution">
    <text evidence="16">The sequence shown here is derived from an EMBL/GenBank/DDBJ whole genome shotgun (WGS) entry which is preliminary data.</text>
</comment>
<dbReference type="GO" id="GO:0006777">
    <property type="term" value="P:Mo-molybdopterin cofactor biosynthetic process"/>
    <property type="evidence" value="ECO:0007669"/>
    <property type="project" value="UniProtKB-KW"/>
</dbReference>
<dbReference type="CDD" id="cd02503">
    <property type="entry name" value="MobA"/>
    <property type="match status" value="1"/>
</dbReference>
<evidence type="ECO:0000313" key="17">
    <source>
        <dbReference type="Proteomes" id="UP000541535"/>
    </source>
</evidence>
<comment type="cofactor">
    <cofactor evidence="1 12">
        <name>Mg(2+)</name>
        <dbReference type="ChEBI" id="CHEBI:18420"/>
    </cofactor>
</comment>
<dbReference type="InterPro" id="IPR005110">
    <property type="entry name" value="MoeA_linker/N"/>
</dbReference>
<evidence type="ECO:0000256" key="9">
    <source>
        <dbReference type="ARBA" id="ARBA00023134"/>
    </source>
</evidence>
<protein>
    <recommendedName>
        <fullName evidence="12">Molybdenum cofactor guanylyltransferase</fullName>
        <shortName evidence="12">MoCo guanylyltransferase</shortName>
        <ecNumber evidence="12">2.7.7.77</ecNumber>
    </recommendedName>
    <alternativeName>
        <fullName evidence="12">GTP:molybdopterin guanylyltransferase</fullName>
    </alternativeName>
    <alternativeName>
        <fullName evidence="12">Mo-MPT guanylyltransferase</fullName>
    </alternativeName>
    <alternativeName>
        <fullName evidence="12">Molybdopterin guanylyltransferase</fullName>
    </alternativeName>
    <alternativeName>
        <fullName evidence="12">Molybdopterin-guanine dinucleotide synthase</fullName>
        <shortName evidence="12">MGD synthase</shortName>
    </alternativeName>
</protein>
<feature type="transmembrane region" description="Helical" evidence="14">
    <location>
        <begin position="515"/>
        <end position="535"/>
    </location>
</feature>
<dbReference type="FunFam" id="2.40.340.10:FF:000003">
    <property type="entry name" value="Molybdopterin molybdenumtransferase"/>
    <property type="match status" value="1"/>
</dbReference>
<evidence type="ECO:0000256" key="3">
    <source>
        <dbReference type="ARBA" id="ARBA00005046"/>
    </source>
</evidence>
<feature type="binding site" evidence="12">
    <location>
        <position position="53"/>
    </location>
    <ligand>
        <name>GTP</name>
        <dbReference type="ChEBI" id="CHEBI:37565"/>
    </ligand>
</feature>
<dbReference type="Gene3D" id="2.40.340.10">
    <property type="entry name" value="MoeA, C-terminal, domain IV"/>
    <property type="match status" value="1"/>
</dbReference>
<keyword evidence="9 12" id="KW-0342">GTP-binding</keyword>
<dbReference type="PANTHER" id="PTHR10192">
    <property type="entry name" value="MOLYBDOPTERIN BIOSYNTHESIS PROTEIN"/>
    <property type="match status" value="1"/>
</dbReference>
<dbReference type="SUPFAM" id="SSF53448">
    <property type="entry name" value="Nucleotide-diphospho-sugar transferases"/>
    <property type="match status" value="1"/>
</dbReference>
<evidence type="ECO:0000259" key="15">
    <source>
        <dbReference type="SMART" id="SM00852"/>
    </source>
</evidence>
<dbReference type="Gene3D" id="3.90.550.10">
    <property type="entry name" value="Spore Coat Polysaccharide Biosynthesis Protein SpsA, Chain A"/>
    <property type="match status" value="1"/>
</dbReference>
<comment type="pathway">
    <text evidence="3">Cofactor biosynthesis; molybdopterin biosynthesis.</text>
</comment>
<feature type="binding site" evidence="12">
    <location>
        <begin position="12"/>
        <end position="14"/>
    </location>
    <ligand>
        <name>GTP</name>
        <dbReference type="ChEBI" id="CHEBI:37565"/>
    </ligand>
</feature>
<dbReference type="RefSeq" id="WP_183439740.1">
    <property type="nucleotide sequence ID" value="NZ_JACHXD010000002.1"/>
</dbReference>
<dbReference type="AlphaFoldDB" id="A0A7W5FT33"/>
<dbReference type="CDD" id="cd00887">
    <property type="entry name" value="MoeA"/>
    <property type="match status" value="1"/>
</dbReference>
<keyword evidence="7 12" id="KW-0479">Metal-binding</keyword>
<feature type="binding site" evidence="12">
    <location>
        <position position="101"/>
    </location>
    <ligand>
        <name>GTP</name>
        <dbReference type="ChEBI" id="CHEBI:37565"/>
    </ligand>
</feature>
<dbReference type="InterPro" id="IPR025877">
    <property type="entry name" value="MobA-like_NTP_Trfase"/>
</dbReference>
<keyword evidence="14" id="KW-1133">Transmembrane helix</keyword>
<dbReference type="Pfam" id="PF03453">
    <property type="entry name" value="MoeA_N"/>
    <property type="match status" value="1"/>
</dbReference>
<dbReference type="Gene3D" id="2.170.190.11">
    <property type="entry name" value="Molybdopterin biosynthesis moea protein, domain 3"/>
    <property type="match status" value="1"/>
</dbReference>
<evidence type="ECO:0000256" key="11">
    <source>
        <dbReference type="ARBA" id="ARBA00047317"/>
    </source>
</evidence>
<dbReference type="Gene3D" id="3.90.105.10">
    <property type="entry name" value="Molybdopterin biosynthesis moea protein, domain 2"/>
    <property type="match status" value="1"/>
</dbReference>
<dbReference type="GO" id="GO:0061599">
    <property type="term" value="F:molybdopterin molybdotransferase activity"/>
    <property type="evidence" value="ECO:0007669"/>
    <property type="project" value="UniProtKB-EC"/>
</dbReference>
<comment type="similarity">
    <text evidence="12">Belongs to the MobA family.</text>
</comment>
<organism evidence="16 17">
    <name type="scientific">Pseudoduganella violacea</name>
    <dbReference type="NCBI Taxonomy" id="1715466"/>
    <lineage>
        <taxon>Bacteria</taxon>
        <taxon>Pseudomonadati</taxon>
        <taxon>Pseudomonadota</taxon>
        <taxon>Betaproteobacteria</taxon>
        <taxon>Burkholderiales</taxon>
        <taxon>Oxalobacteraceae</taxon>
        <taxon>Telluria group</taxon>
        <taxon>Pseudoduganella</taxon>
    </lineage>
</organism>
<sequence length="631" mass="67416">MTDKNQISALILAGGRATRMGRVDKGLQPFRGATLVAHVLEKLKPQATHIAINANRNADAYAAYGLPVLADSLDGFAGPLAGLQVGLQQCATALLLTVPCDSPFLPDDLAARLHTALLAEDADLAVAVTLEPDEHGVPQRQRHPVFSLVKRSALPQLQAYLDSGMRRMGGWHGALRVAEVLFSDAAAFRNINTLEQLQQEERGHAPSLQQVIGCLSDYDPGALPVRHAQHIIQRFIQPVRAVEKVALRSALDRVLAADLISPIDVPAHDNSAMDGYAFDGAQLQGREQLTLRTIGIAYAGQPSGLRPGPGECVRIMTGGVMPEGCDTVLPQELASASDAASVTFAGNSVRSGDNRRRQGEDLQAGQPALRTGKLIRPADLGLIASLGIAEVPVRRRLRVAFFSTGDELRSIGEPLEQGCIYDSNRYTLYGMLRRLGCDIIDMGVTRDDPAALEAALREACESADAIITSGGVSVGDADYTRAVMDKLGEVSFWKIGMRPGRPMAFGQIRSNGHSAFLFGLPGNPVAVMVTFYFFARNALQRMMGVDGGNDMPLLRARAADAIRKKAGRTEYQRGIVSLGADGQAEVRLTGAQGSGILRSMTEANCIIILPDEQGNVAPGESVAILPFEGLI</sequence>
<feature type="region of interest" description="Disordered" evidence="13">
    <location>
        <begin position="346"/>
        <end position="365"/>
    </location>
</feature>
<evidence type="ECO:0000313" key="16">
    <source>
        <dbReference type="EMBL" id="MBB3117788.1"/>
    </source>
</evidence>
<dbReference type="SMART" id="SM00852">
    <property type="entry name" value="MoCF_biosynth"/>
    <property type="match status" value="1"/>
</dbReference>
<comment type="function">
    <text evidence="2">Catalyzes the insertion of molybdate into adenylated molybdopterin with the concomitant release of AMP.</text>
</comment>
<dbReference type="SUPFAM" id="SSF63882">
    <property type="entry name" value="MoeA N-terminal region -like"/>
    <property type="match status" value="1"/>
</dbReference>
<name>A0A7W5FT33_9BURK</name>
<dbReference type="Pfam" id="PF12804">
    <property type="entry name" value="NTP_transf_3"/>
    <property type="match status" value="1"/>
</dbReference>
<dbReference type="FunFam" id="3.40.980.10:FF:000004">
    <property type="entry name" value="Molybdopterin molybdenumtransferase"/>
    <property type="match status" value="1"/>
</dbReference>
<evidence type="ECO:0000256" key="13">
    <source>
        <dbReference type="SAM" id="MobiDB-lite"/>
    </source>
</evidence>
<dbReference type="NCBIfam" id="TIGR00177">
    <property type="entry name" value="molyb_syn"/>
    <property type="match status" value="1"/>
</dbReference>
<evidence type="ECO:0000256" key="2">
    <source>
        <dbReference type="ARBA" id="ARBA00002901"/>
    </source>
</evidence>
<comment type="subunit">
    <text evidence="12">Monomer.</text>
</comment>
<keyword evidence="5" id="KW-0500">Molybdenum</keyword>
<keyword evidence="12" id="KW-0547">Nucleotide-binding</keyword>
<evidence type="ECO:0000256" key="14">
    <source>
        <dbReference type="SAM" id="Phobius"/>
    </source>
</evidence>
<reference evidence="16 17" key="1">
    <citation type="submission" date="2020-08" db="EMBL/GenBank/DDBJ databases">
        <title>Genomic Encyclopedia of Type Strains, Phase III (KMG-III): the genomes of soil and plant-associated and newly described type strains.</title>
        <authorList>
            <person name="Whitman W."/>
        </authorList>
    </citation>
    <scope>NUCLEOTIDE SEQUENCE [LARGE SCALE GENOMIC DNA]</scope>
    <source>
        <strain evidence="16 17">CECT 8897</strain>
    </source>
</reference>
<dbReference type="SUPFAM" id="SSF63867">
    <property type="entry name" value="MoeA C-terminal domain-like"/>
    <property type="match status" value="1"/>
</dbReference>
<evidence type="ECO:0000256" key="12">
    <source>
        <dbReference type="HAMAP-Rule" id="MF_00316"/>
    </source>
</evidence>
<comment type="subcellular location">
    <subcellularLocation>
        <location evidence="12">Cytoplasm</location>
    </subcellularLocation>
</comment>
<dbReference type="EMBL" id="JACHXD010000002">
    <property type="protein sequence ID" value="MBB3117788.1"/>
    <property type="molecule type" value="Genomic_DNA"/>
</dbReference>
<keyword evidence="6 12" id="KW-0808">Transferase</keyword>
<dbReference type="InterPro" id="IPR029044">
    <property type="entry name" value="Nucleotide-diphossugar_trans"/>
</dbReference>
<keyword evidence="10 12" id="KW-0501">Molybdenum cofactor biosynthesis</keyword>
<dbReference type="InterPro" id="IPR005111">
    <property type="entry name" value="MoeA_C_domain_IV"/>
</dbReference>
<dbReference type="Pfam" id="PF03454">
    <property type="entry name" value="MoeA_C"/>
    <property type="match status" value="1"/>
</dbReference>
<evidence type="ECO:0000256" key="5">
    <source>
        <dbReference type="ARBA" id="ARBA00022505"/>
    </source>
</evidence>
<dbReference type="GO" id="GO:0061603">
    <property type="term" value="F:molybdenum cofactor guanylyltransferase activity"/>
    <property type="evidence" value="ECO:0007669"/>
    <property type="project" value="UniProtKB-EC"/>
</dbReference>
<comment type="domain">
    <text evidence="12">The N-terminal domain determines nucleotide recognition and specific binding, while the C-terminal domain determines the specific binding to the target protein.</text>
</comment>
<feature type="binding site" evidence="12">
    <location>
        <position position="71"/>
    </location>
    <ligand>
        <name>GTP</name>
        <dbReference type="ChEBI" id="CHEBI:37565"/>
    </ligand>
</feature>
<keyword evidence="12" id="KW-0963">Cytoplasm</keyword>
<dbReference type="InterPro" id="IPR013482">
    <property type="entry name" value="Molybde_CF_guanTrfase"/>
</dbReference>
<dbReference type="NCBIfam" id="TIGR02665">
    <property type="entry name" value="molyb_mobA"/>
    <property type="match status" value="1"/>
</dbReference>
<comment type="catalytic activity">
    <reaction evidence="12">
        <text>Mo-molybdopterin + GTP + H(+) = Mo-molybdopterin guanine dinucleotide + diphosphate</text>
        <dbReference type="Rhea" id="RHEA:34243"/>
        <dbReference type="ChEBI" id="CHEBI:15378"/>
        <dbReference type="ChEBI" id="CHEBI:33019"/>
        <dbReference type="ChEBI" id="CHEBI:37565"/>
        <dbReference type="ChEBI" id="CHEBI:71302"/>
        <dbReference type="ChEBI" id="CHEBI:71310"/>
        <dbReference type="EC" id="2.7.7.77"/>
    </reaction>
</comment>
<feature type="binding site" evidence="12">
    <location>
        <position position="25"/>
    </location>
    <ligand>
        <name>GTP</name>
        <dbReference type="ChEBI" id="CHEBI:37565"/>
    </ligand>
</feature>
<proteinExistence type="inferred from homology"/>
<gene>
    <name evidence="12" type="primary">mobA</name>
    <name evidence="16" type="ORF">FHS03_000814</name>
</gene>
<dbReference type="Gene3D" id="3.40.980.10">
    <property type="entry name" value="MoaB/Mog-like domain"/>
    <property type="match status" value="1"/>
</dbReference>
<keyword evidence="14" id="KW-0472">Membrane</keyword>
<evidence type="ECO:0000256" key="6">
    <source>
        <dbReference type="ARBA" id="ARBA00022679"/>
    </source>
</evidence>
<dbReference type="NCBIfam" id="NF045515">
    <property type="entry name" value="Glp_gephyrin"/>
    <property type="match status" value="1"/>
</dbReference>